<comment type="caution">
    <text evidence="6">The sequence shown here is derived from an EMBL/GenBank/DDBJ whole genome shotgun (WGS) entry which is preliminary data.</text>
</comment>
<reference evidence="6" key="1">
    <citation type="submission" date="2018-11" db="EMBL/GenBank/DDBJ databases">
        <authorList>
            <person name="Alioto T."/>
            <person name="Alioto T."/>
        </authorList>
    </citation>
    <scope>NUCLEOTIDE SEQUENCE</scope>
</reference>
<dbReference type="PANTHER" id="PTHR18952">
    <property type="entry name" value="CARBONIC ANHYDRASE"/>
    <property type="match status" value="1"/>
</dbReference>
<evidence type="ECO:0000313" key="6">
    <source>
        <dbReference type="EMBL" id="VDI62728.1"/>
    </source>
</evidence>
<dbReference type="Gene3D" id="3.10.200.10">
    <property type="entry name" value="Alpha carbonic anhydrase"/>
    <property type="match status" value="1"/>
</dbReference>
<feature type="domain" description="Alpha-carbonic anhydrase" evidence="5">
    <location>
        <begin position="42"/>
        <end position="370"/>
    </location>
</feature>
<keyword evidence="3" id="KW-0964">Secreted</keyword>
<protein>
    <recommendedName>
        <fullName evidence="5">Alpha-carbonic anhydrase domain-containing protein</fullName>
    </recommendedName>
</protein>
<dbReference type="GO" id="GO:0004089">
    <property type="term" value="F:carbonate dehydratase activity"/>
    <property type="evidence" value="ECO:0007669"/>
    <property type="project" value="InterPro"/>
</dbReference>
<organism evidence="6 7">
    <name type="scientific">Mytilus galloprovincialis</name>
    <name type="common">Mediterranean mussel</name>
    <dbReference type="NCBI Taxonomy" id="29158"/>
    <lineage>
        <taxon>Eukaryota</taxon>
        <taxon>Metazoa</taxon>
        <taxon>Spiralia</taxon>
        <taxon>Lophotrochozoa</taxon>
        <taxon>Mollusca</taxon>
        <taxon>Bivalvia</taxon>
        <taxon>Autobranchia</taxon>
        <taxon>Pteriomorphia</taxon>
        <taxon>Mytilida</taxon>
        <taxon>Mytiloidea</taxon>
        <taxon>Mytilidae</taxon>
        <taxon>Mytilinae</taxon>
        <taxon>Mytilus</taxon>
    </lineage>
</organism>
<accession>A0A8B6GED6</accession>
<evidence type="ECO:0000256" key="1">
    <source>
        <dbReference type="ARBA" id="ARBA00004613"/>
    </source>
</evidence>
<dbReference type="GO" id="GO:0006730">
    <property type="term" value="P:one-carbon metabolic process"/>
    <property type="evidence" value="ECO:0007669"/>
    <property type="project" value="TreeGrafter"/>
</dbReference>
<dbReference type="SMART" id="SM01057">
    <property type="entry name" value="Carb_anhydrase"/>
    <property type="match status" value="1"/>
</dbReference>
<feature type="signal peptide" evidence="4">
    <location>
        <begin position="1"/>
        <end position="20"/>
    </location>
</feature>
<keyword evidence="7" id="KW-1185">Reference proteome</keyword>
<evidence type="ECO:0000259" key="5">
    <source>
        <dbReference type="PROSITE" id="PS51144"/>
    </source>
</evidence>
<keyword evidence="4" id="KW-0732">Signal</keyword>
<feature type="chain" id="PRO_5032335624" description="Alpha-carbonic anhydrase domain-containing protein" evidence="4">
    <location>
        <begin position="21"/>
        <end position="371"/>
    </location>
</feature>
<name>A0A8B6GED6_MYTGA</name>
<evidence type="ECO:0000313" key="7">
    <source>
        <dbReference type="Proteomes" id="UP000596742"/>
    </source>
</evidence>
<evidence type="ECO:0000256" key="4">
    <source>
        <dbReference type="SAM" id="SignalP"/>
    </source>
</evidence>
<evidence type="ECO:0000256" key="2">
    <source>
        <dbReference type="ARBA" id="ARBA00010718"/>
    </source>
</evidence>
<dbReference type="Pfam" id="PF00194">
    <property type="entry name" value="Carb_anhydrase"/>
    <property type="match status" value="2"/>
</dbReference>
<dbReference type="CDD" id="cd00326">
    <property type="entry name" value="alpha_CA"/>
    <property type="match status" value="1"/>
</dbReference>
<dbReference type="EMBL" id="UYJE01008288">
    <property type="protein sequence ID" value="VDI62728.1"/>
    <property type="molecule type" value="Genomic_DNA"/>
</dbReference>
<comment type="subcellular location">
    <subcellularLocation>
        <location evidence="1">Secreted</location>
    </subcellularLocation>
</comment>
<dbReference type="SUPFAM" id="SSF51069">
    <property type="entry name" value="Carbonic anhydrase"/>
    <property type="match status" value="1"/>
</dbReference>
<dbReference type="OrthoDB" id="429145at2759"/>
<evidence type="ECO:0000256" key="3">
    <source>
        <dbReference type="ARBA" id="ARBA00022525"/>
    </source>
</evidence>
<dbReference type="InterPro" id="IPR036398">
    <property type="entry name" value="CA_dom_sf"/>
</dbReference>
<dbReference type="InterPro" id="IPR023561">
    <property type="entry name" value="Carbonic_anhydrase_a-class"/>
</dbReference>
<dbReference type="AlphaFoldDB" id="A0A8B6GED6"/>
<dbReference type="InterPro" id="IPR001148">
    <property type="entry name" value="CA_dom"/>
</dbReference>
<dbReference type="PROSITE" id="PS51144">
    <property type="entry name" value="ALPHA_CA_2"/>
    <property type="match status" value="1"/>
</dbReference>
<sequence length="371" mass="43318">MELTFLCATLAAVSVSFVDGVGYMGVRPPSLKQCCYKDIDKAHFSYDNNLCEGPDNWCKVHPCWTTCASKKSQSPININTGLTRYKRYPRLKFEKILRRVLANVRNNGHAPYFEVHERYDDEITVRNVPERPRQKEYNFAQIHVQLGQDEKNGSEHSIDNVFKPMEAQVVFYDKDYEDVTDAKSKKRGLVVMSVMVEVYGQKPENDACGCDQETCTVRYARRLSALMEKYYEKVRRYPLASINPDFWTFLSLPKKCWYNRCGKTPTKEFIKNRCEKEEPDRRPFRVFEGITPLDVLPYDTNRFYTYSGSLTSPPCYETVQWIVYKCPIKVSAKAFKMLQLVEDSHLKPLPQLGTRRPQQKMNVPVYRSYLK</sequence>
<gene>
    <name evidence="6" type="ORF">MGAL_10B082472</name>
</gene>
<dbReference type="PANTHER" id="PTHR18952:SF208">
    <property type="entry name" value="CARBONIC ANHYDRASE XA-RELATED"/>
    <property type="match status" value="1"/>
</dbReference>
<dbReference type="GO" id="GO:0005576">
    <property type="term" value="C:extracellular region"/>
    <property type="evidence" value="ECO:0007669"/>
    <property type="project" value="UniProtKB-SubCell"/>
</dbReference>
<dbReference type="GO" id="GO:0008270">
    <property type="term" value="F:zinc ion binding"/>
    <property type="evidence" value="ECO:0007669"/>
    <property type="project" value="InterPro"/>
</dbReference>
<comment type="similarity">
    <text evidence="2">Belongs to the alpha-carbonic anhydrase family.</text>
</comment>
<proteinExistence type="inferred from homology"/>
<dbReference type="Proteomes" id="UP000596742">
    <property type="component" value="Unassembled WGS sequence"/>
</dbReference>